<dbReference type="Pfam" id="PF13411">
    <property type="entry name" value="MerR_1"/>
    <property type="match status" value="1"/>
</dbReference>
<dbReference type="SUPFAM" id="SSF46955">
    <property type="entry name" value="Putative DNA-binding domain"/>
    <property type="match status" value="1"/>
</dbReference>
<dbReference type="EMBL" id="CP011112">
    <property type="protein sequence ID" value="AKU19038.1"/>
    <property type="molecule type" value="Genomic_DNA"/>
</dbReference>
<dbReference type="Gene3D" id="1.10.1660.10">
    <property type="match status" value="1"/>
</dbReference>
<dbReference type="RefSeq" id="WP_052597178.1">
    <property type="nucleotide sequence ID" value="NZ_CP011112.1"/>
</dbReference>
<name>A0A0K1JR20_9MICO</name>
<dbReference type="InterPro" id="IPR047057">
    <property type="entry name" value="MerR_fam"/>
</dbReference>
<accession>A0A0K1JR20</accession>
<dbReference type="PRINTS" id="PR00040">
    <property type="entry name" value="HTHMERR"/>
</dbReference>
<dbReference type="KEGG" id="lmoi:VV02_17250"/>
<protein>
    <recommendedName>
        <fullName evidence="2">HTH merR-type domain-containing protein</fullName>
    </recommendedName>
</protein>
<keyword evidence="1" id="KW-0238">DNA-binding</keyword>
<dbReference type="PROSITE" id="PS50937">
    <property type="entry name" value="HTH_MERR_2"/>
    <property type="match status" value="1"/>
</dbReference>
<dbReference type="OrthoDB" id="9802039at2"/>
<evidence type="ECO:0000313" key="4">
    <source>
        <dbReference type="Proteomes" id="UP000066480"/>
    </source>
</evidence>
<dbReference type="InterPro" id="IPR009061">
    <property type="entry name" value="DNA-bd_dom_put_sf"/>
</dbReference>
<dbReference type="STRING" id="571913.VV02_17250"/>
<dbReference type="InterPro" id="IPR000551">
    <property type="entry name" value="MerR-type_HTH_dom"/>
</dbReference>
<feature type="domain" description="HTH merR-type" evidence="2">
    <location>
        <begin position="7"/>
        <end position="75"/>
    </location>
</feature>
<proteinExistence type="predicted"/>
<evidence type="ECO:0000256" key="1">
    <source>
        <dbReference type="ARBA" id="ARBA00023125"/>
    </source>
</evidence>
<keyword evidence="4" id="KW-1185">Reference proteome</keyword>
<dbReference type="AlphaFoldDB" id="A0A0K1JR20"/>
<dbReference type="PANTHER" id="PTHR30204:SF93">
    <property type="entry name" value="HTH MERR-TYPE DOMAIN-CONTAINING PROTEIN"/>
    <property type="match status" value="1"/>
</dbReference>
<evidence type="ECO:0000259" key="2">
    <source>
        <dbReference type="PROSITE" id="PS50937"/>
    </source>
</evidence>
<dbReference type="SMART" id="SM00422">
    <property type="entry name" value="HTH_MERR"/>
    <property type="match status" value="1"/>
</dbReference>
<dbReference type="GO" id="GO:0003700">
    <property type="term" value="F:DNA-binding transcription factor activity"/>
    <property type="evidence" value="ECO:0007669"/>
    <property type="project" value="InterPro"/>
</dbReference>
<dbReference type="Proteomes" id="UP000066480">
    <property type="component" value="Chromosome"/>
</dbReference>
<evidence type="ECO:0000313" key="3">
    <source>
        <dbReference type="EMBL" id="AKU19038.1"/>
    </source>
</evidence>
<dbReference type="PANTHER" id="PTHR30204">
    <property type="entry name" value="REDOX-CYCLING DRUG-SENSING TRANSCRIPTIONAL ACTIVATOR SOXR"/>
    <property type="match status" value="1"/>
</dbReference>
<reference evidence="3 4" key="1">
    <citation type="submission" date="2015-03" db="EMBL/GenBank/DDBJ databases">
        <title>Luteipulveratus halotolerans sp. nov., a novel actinobacterium (Dermacoccaceae) from Sarawak, Malaysia.</title>
        <authorList>
            <person name="Juboi H."/>
            <person name="Basik A."/>
            <person name="Shamsul S.S."/>
            <person name="Arnold P."/>
            <person name="Schmitt E.K."/>
            <person name="Sanglier J.-J."/>
            <person name="Yeo T."/>
        </authorList>
    </citation>
    <scope>NUCLEOTIDE SEQUENCE [LARGE SCALE GENOMIC DNA]</scope>
    <source>
        <strain evidence="3 4">MN07-A0370</strain>
    </source>
</reference>
<gene>
    <name evidence="3" type="ORF">VV02_17250</name>
</gene>
<dbReference type="GO" id="GO:0003677">
    <property type="term" value="F:DNA binding"/>
    <property type="evidence" value="ECO:0007669"/>
    <property type="project" value="UniProtKB-KW"/>
</dbReference>
<organism evidence="3 4">
    <name type="scientific">Luteipulveratus mongoliensis</name>
    <dbReference type="NCBI Taxonomy" id="571913"/>
    <lineage>
        <taxon>Bacteria</taxon>
        <taxon>Bacillati</taxon>
        <taxon>Actinomycetota</taxon>
        <taxon>Actinomycetes</taxon>
        <taxon>Micrococcales</taxon>
        <taxon>Dermacoccaceae</taxon>
        <taxon>Luteipulveratus</taxon>
    </lineage>
</organism>
<sequence>MRSRTGSLSIGIVAARAGVQAHVLRHWESVGLLAPDRDAGGRRVYQDADLVRIALIQRGKATGLGLPAIRALTQAGRVAERSEVLRRQIAMQEAQIRELTKSAALLRCAAGCTHDDPSQCAHVRAVLDAPLDEAGRLG</sequence>